<evidence type="ECO:0000313" key="2">
    <source>
        <dbReference type="Proteomes" id="UP000189970"/>
    </source>
</evidence>
<reference evidence="1 2" key="1">
    <citation type="submission" date="2017-02" db="EMBL/GenBank/DDBJ databases">
        <title>Vagococcus cremeus sp. nov., isolated from the small intestine of a marten, Martes flavigula.</title>
        <authorList>
            <person name="Tak E.J."/>
            <person name="Bae J.-W."/>
        </authorList>
    </citation>
    <scope>NUCLEOTIDE SEQUENCE [LARGE SCALE GENOMIC DNA]</scope>
    <source>
        <strain evidence="1 2">D7T301</strain>
    </source>
</reference>
<proteinExistence type="predicted"/>
<gene>
    <name evidence="1" type="ORF">BW731_07855</name>
</gene>
<dbReference type="Proteomes" id="UP000189970">
    <property type="component" value="Unassembled WGS sequence"/>
</dbReference>
<organism evidence="1 2">
    <name type="scientific">Vagococcus martis</name>
    <dbReference type="NCBI Taxonomy" id="1768210"/>
    <lineage>
        <taxon>Bacteria</taxon>
        <taxon>Bacillati</taxon>
        <taxon>Bacillota</taxon>
        <taxon>Bacilli</taxon>
        <taxon>Lactobacillales</taxon>
        <taxon>Enterococcaceae</taxon>
        <taxon>Vagococcus</taxon>
    </lineage>
</organism>
<evidence type="ECO:0000313" key="1">
    <source>
        <dbReference type="EMBL" id="OPF88089.1"/>
    </source>
</evidence>
<name>A0A1V4DHZ7_9ENTE</name>
<dbReference type="EMBL" id="MVAB01000001">
    <property type="protein sequence ID" value="OPF88089.1"/>
    <property type="molecule type" value="Genomic_DNA"/>
</dbReference>
<protein>
    <submittedName>
        <fullName evidence="1">Uncharacterized protein</fullName>
    </submittedName>
</protein>
<accession>A0A1V4DHZ7</accession>
<comment type="caution">
    <text evidence="1">The sequence shown here is derived from an EMBL/GenBank/DDBJ whole genome shotgun (WGS) entry which is preliminary data.</text>
</comment>
<sequence length="115" mass="13108">MSTTAKYIYQISTNPIIESRALSSFYEKEEITSFGFLNDFCVMTGMCSSLEQTIDTIKKSSLVFITGYMDHTSFFELGLAVSLDKQIYYVTEHLNNTLNLPFPYSIEPHMMISSV</sequence>
<dbReference type="AlphaFoldDB" id="A0A1V4DHZ7"/>
<keyword evidence="2" id="KW-1185">Reference proteome</keyword>
<dbReference type="RefSeq" id="WP_079347114.1">
    <property type="nucleotide sequence ID" value="NZ_MVAB01000001.1"/>
</dbReference>